<name>A0A543AAF1_9ACTN</name>
<organism evidence="3 4">
    <name type="scientific">Nocardioides albertanoniae</name>
    <dbReference type="NCBI Taxonomy" id="1175486"/>
    <lineage>
        <taxon>Bacteria</taxon>
        <taxon>Bacillati</taxon>
        <taxon>Actinomycetota</taxon>
        <taxon>Actinomycetes</taxon>
        <taxon>Propionibacteriales</taxon>
        <taxon>Nocardioidaceae</taxon>
        <taxon>Nocardioides</taxon>
    </lineage>
</organism>
<evidence type="ECO:0000256" key="1">
    <source>
        <dbReference type="SAM" id="Phobius"/>
    </source>
</evidence>
<comment type="caution">
    <text evidence="3">The sequence shown here is derived from an EMBL/GenBank/DDBJ whole genome shotgun (WGS) entry which is preliminary data.</text>
</comment>
<dbReference type="OrthoDB" id="3748887at2"/>
<keyword evidence="1" id="KW-1133">Transmembrane helix</keyword>
<feature type="domain" description="SHOCT" evidence="2">
    <location>
        <begin position="72"/>
        <end position="95"/>
    </location>
</feature>
<dbReference type="RefSeq" id="WP_141781386.1">
    <property type="nucleotide sequence ID" value="NZ_VFOV01000001.1"/>
</dbReference>
<proteinExistence type="predicted"/>
<keyword evidence="1" id="KW-0472">Membrane</keyword>
<dbReference type="InterPro" id="IPR018649">
    <property type="entry name" value="SHOCT"/>
</dbReference>
<evidence type="ECO:0000313" key="3">
    <source>
        <dbReference type="EMBL" id="TQL69519.1"/>
    </source>
</evidence>
<keyword evidence="4" id="KW-1185">Reference proteome</keyword>
<accession>A0A543AAF1</accession>
<dbReference type="Proteomes" id="UP000320209">
    <property type="component" value="Unassembled WGS sequence"/>
</dbReference>
<dbReference type="EMBL" id="VFOV01000001">
    <property type="protein sequence ID" value="TQL69519.1"/>
    <property type="molecule type" value="Genomic_DNA"/>
</dbReference>
<protein>
    <submittedName>
        <fullName evidence="3">Putative membrane protein</fullName>
    </submittedName>
</protein>
<gene>
    <name evidence="3" type="ORF">FB381_3429</name>
</gene>
<dbReference type="AlphaFoldDB" id="A0A543AAF1"/>
<keyword evidence="1" id="KW-0812">Transmembrane</keyword>
<dbReference type="Pfam" id="PF09851">
    <property type="entry name" value="SHOCT"/>
    <property type="match status" value="1"/>
</dbReference>
<evidence type="ECO:0000313" key="4">
    <source>
        <dbReference type="Proteomes" id="UP000320209"/>
    </source>
</evidence>
<sequence>MSINETVATIAVAGDNWGPWRDNGPWHDGGGPPAFWPIFPILWFLVIAGIITAIVLFGRRRAAEGPRQAGEARLAERYAAGDIDEAEYRARREVLREKPAKPGAPKQE</sequence>
<feature type="transmembrane region" description="Helical" evidence="1">
    <location>
        <begin position="34"/>
        <end position="57"/>
    </location>
</feature>
<reference evidence="3 4" key="1">
    <citation type="submission" date="2019-06" db="EMBL/GenBank/DDBJ databases">
        <title>Sequencing the genomes of 1000 actinobacteria strains.</title>
        <authorList>
            <person name="Klenk H.-P."/>
        </authorList>
    </citation>
    <scope>NUCLEOTIDE SEQUENCE [LARGE SCALE GENOMIC DNA]</scope>
    <source>
        <strain evidence="3 4">DSM 25218</strain>
    </source>
</reference>
<evidence type="ECO:0000259" key="2">
    <source>
        <dbReference type="Pfam" id="PF09851"/>
    </source>
</evidence>